<evidence type="ECO:0000259" key="2">
    <source>
        <dbReference type="Pfam" id="PF20152"/>
    </source>
</evidence>
<evidence type="ECO:0000256" key="1">
    <source>
        <dbReference type="SAM" id="Phobius"/>
    </source>
</evidence>
<dbReference type="AlphaFoldDB" id="A0AA39J8F1"/>
<gene>
    <name evidence="3" type="ORF">EV420DRAFT_1487289</name>
</gene>
<dbReference type="GeneID" id="85354050"/>
<keyword evidence="1" id="KW-1133">Transmembrane helix</keyword>
<name>A0AA39J8F1_ARMTA</name>
<evidence type="ECO:0000313" key="4">
    <source>
        <dbReference type="Proteomes" id="UP001175211"/>
    </source>
</evidence>
<feature type="transmembrane region" description="Helical" evidence="1">
    <location>
        <begin position="28"/>
        <end position="49"/>
    </location>
</feature>
<dbReference type="Pfam" id="PF20152">
    <property type="entry name" value="DUF6534"/>
    <property type="match status" value="1"/>
</dbReference>
<dbReference type="Proteomes" id="UP001175211">
    <property type="component" value="Unassembled WGS sequence"/>
</dbReference>
<keyword evidence="1" id="KW-0812">Transmembrane</keyword>
<dbReference type="InterPro" id="IPR045339">
    <property type="entry name" value="DUF6534"/>
</dbReference>
<feature type="transmembrane region" description="Helical" evidence="1">
    <location>
        <begin position="55"/>
        <end position="75"/>
    </location>
</feature>
<comment type="caution">
    <text evidence="3">The sequence shown here is derived from an EMBL/GenBank/DDBJ whole genome shotgun (WGS) entry which is preliminary data.</text>
</comment>
<keyword evidence="1" id="KW-0472">Membrane</keyword>
<proteinExistence type="predicted"/>
<evidence type="ECO:0000313" key="3">
    <source>
        <dbReference type="EMBL" id="KAK0437111.1"/>
    </source>
</evidence>
<feature type="domain" description="DUF6534" evidence="2">
    <location>
        <begin position="33"/>
        <end position="99"/>
    </location>
</feature>
<sequence>MTSAVLSHDVYMISDFSQLRDISQTIDGALATAATLDIIIALAMCYYLLKMKLVVIIRFILISGLATTACSLIIPHNRFSFMIPKVYINSLLAMFNGREVKEKQGGSSSDSVPHRTFNVHDEERIINTIPLSNIGLSTQTLDESVHDQSKLELYVHGSE</sequence>
<dbReference type="RefSeq" id="XP_060322477.1">
    <property type="nucleotide sequence ID" value="XM_060470502.1"/>
</dbReference>
<dbReference type="EMBL" id="JAUEPS010000117">
    <property type="protein sequence ID" value="KAK0437111.1"/>
    <property type="molecule type" value="Genomic_DNA"/>
</dbReference>
<protein>
    <recommendedName>
        <fullName evidence="2">DUF6534 domain-containing protein</fullName>
    </recommendedName>
</protein>
<keyword evidence="4" id="KW-1185">Reference proteome</keyword>
<reference evidence="3" key="1">
    <citation type="submission" date="2023-06" db="EMBL/GenBank/DDBJ databases">
        <authorList>
            <consortium name="Lawrence Berkeley National Laboratory"/>
            <person name="Ahrendt S."/>
            <person name="Sahu N."/>
            <person name="Indic B."/>
            <person name="Wong-Bajracharya J."/>
            <person name="Merenyi Z."/>
            <person name="Ke H.-M."/>
            <person name="Monk M."/>
            <person name="Kocsube S."/>
            <person name="Drula E."/>
            <person name="Lipzen A."/>
            <person name="Balint B."/>
            <person name="Henrissat B."/>
            <person name="Andreopoulos B."/>
            <person name="Martin F.M."/>
            <person name="Harder C.B."/>
            <person name="Rigling D."/>
            <person name="Ford K.L."/>
            <person name="Foster G.D."/>
            <person name="Pangilinan J."/>
            <person name="Papanicolaou A."/>
            <person name="Barry K."/>
            <person name="LaButti K."/>
            <person name="Viragh M."/>
            <person name="Koriabine M."/>
            <person name="Yan M."/>
            <person name="Riley R."/>
            <person name="Champramary S."/>
            <person name="Plett K.L."/>
            <person name="Tsai I.J."/>
            <person name="Slot J."/>
            <person name="Sipos G."/>
            <person name="Plett J."/>
            <person name="Nagy L.G."/>
            <person name="Grigoriev I.V."/>
        </authorList>
    </citation>
    <scope>NUCLEOTIDE SEQUENCE</scope>
    <source>
        <strain evidence="3">CCBAS 213</strain>
    </source>
</reference>
<accession>A0AA39J8F1</accession>
<organism evidence="3 4">
    <name type="scientific">Armillaria tabescens</name>
    <name type="common">Ringless honey mushroom</name>
    <name type="synonym">Agaricus tabescens</name>
    <dbReference type="NCBI Taxonomy" id="1929756"/>
    <lineage>
        <taxon>Eukaryota</taxon>
        <taxon>Fungi</taxon>
        <taxon>Dikarya</taxon>
        <taxon>Basidiomycota</taxon>
        <taxon>Agaricomycotina</taxon>
        <taxon>Agaricomycetes</taxon>
        <taxon>Agaricomycetidae</taxon>
        <taxon>Agaricales</taxon>
        <taxon>Marasmiineae</taxon>
        <taxon>Physalacriaceae</taxon>
        <taxon>Desarmillaria</taxon>
    </lineage>
</organism>